<protein>
    <recommendedName>
        <fullName evidence="4">Tetratricopeptide repeat protein</fullName>
    </recommendedName>
</protein>
<dbReference type="InterPro" id="IPR011990">
    <property type="entry name" value="TPR-like_helical_dom_sf"/>
</dbReference>
<accession>A0A9W6SET7</accession>
<evidence type="ECO:0000313" key="3">
    <source>
        <dbReference type="Proteomes" id="UP001165074"/>
    </source>
</evidence>
<evidence type="ECO:0000313" key="2">
    <source>
        <dbReference type="EMBL" id="GLY92263.1"/>
    </source>
</evidence>
<organism evidence="2 3">
    <name type="scientific">Actinoallomurus iriomotensis</name>
    <dbReference type="NCBI Taxonomy" id="478107"/>
    <lineage>
        <taxon>Bacteria</taxon>
        <taxon>Bacillati</taxon>
        <taxon>Actinomycetota</taxon>
        <taxon>Actinomycetes</taxon>
        <taxon>Streptosporangiales</taxon>
        <taxon>Thermomonosporaceae</taxon>
        <taxon>Actinoallomurus</taxon>
    </lineage>
</organism>
<keyword evidence="3" id="KW-1185">Reference proteome</keyword>
<comment type="caution">
    <text evidence="2">The sequence shown here is derived from an EMBL/GenBank/DDBJ whole genome shotgun (WGS) entry which is preliminary data.</text>
</comment>
<dbReference type="Gene3D" id="1.25.40.10">
    <property type="entry name" value="Tetratricopeptide repeat domain"/>
    <property type="match status" value="1"/>
</dbReference>
<feature type="region of interest" description="Disordered" evidence="1">
    <location>
        <begin position="1"/>
        <end position="21"/>
    </location>
</feature>
<dbReference type="AlphaFoldDB" id="A0A9W6SET7"/>
<evidence type="ECO:0000256" key="1">
    <source>
        <dbReference type="SAM" id="MobiDB-lite"/>
    </source>
</evidence>
<sequence length="204" mass="22486">MWWVRAPHPAGLHGRSAPASDERECGFRCPRPGVLTREVGHAAGGWEAYAAIQDAVPDDSTNAVCLTVLALGKLRAHLNEVSDGDEDHFEAWHDPPAGLDEDDELGREPAREVVEAARHALRLQPDDDLAVFSLACALHWLGEDQSAAAAHREALRVDPHDDVARARVEELEDVVLPDPPMRITTRRSSWVGGRRTIRVWAGWP</sequence>
<reference evidence="2" key="1">
    <citation type="submission" date="2023-03" db="EMBL/GenBank/DDBJ databases">
        <title>Actinoallomurus iriomotensis NBRC 103684.</title>
        <authorList>
            <person name="Ichikawa N."/>
            <person name="Sato H."/>
            <person name="Tonouchi N."/>
        </authorList>
    </citation>
    <scope>NUCLEOTIDE SEQUENCE</scope>
    <source>
        <strain evidence="2">NBRC 103684</strain>
    </source>
</reference>
<evidence type="ECO:0008006" key="4">
    <source>
        <dbReference type="Google" id="ProtNLM"/>
    </source>
</evidence>
<name>A0A9W6SET7_9ACTN</name>
<proteinExistence type="predicted"/>
<dbReference type="Proteomes" id="UP001165074">
    <property type="component" value="Unassembled WGS sequence"/>
</dbReference>
<dbReference type="SUPFAM" id="SSF48452">
    <property type="entry name" value="TPR-like"/>
    <property type="match status" value="1"/>
</dbReference>
<gene>
    <name evidence="2" type="ORF">Airi02_101910</name>
</gene>
<dbReference type="EMBL" id="BSTK01000027">
    <property type="protein sequence ID" value="GLY92263.1"/>
    <property type="molecule type" value="Genomic_DNA"/>
</dbReference>